<organism evidence="1 2">
    <name type="scientific">Providencia rettgeri</name>
    <dbReference type="NCBI Taxonomy" id="587"/>
    <lineage>
        <taxon>Bacteria</taxon>
        <taxon>Pseudomonadati</taxon>
        <taxon>Pseudomonadota</taxon>
        <taxon>Gammaproteobacteria</taxon>
        <taxon>Enterobacterales</taxon>
        <taxon>Morganellaceae</taxon>
        <taxon>Providencia</taxon>
    </lineage>
</organism>
<dbReference type="EMBL" id="NOWC01000007">
    <property type="protein sequence ID" value="OZS75103.1"/>
    <property type="molecule type" value="Genomic_DNA"/>
</dbReference>
<name>A0A264VUX0_PRORE</name>
<accession>A0A264VUX0</accession>
<evidence type="ECO:0000313" key="1">
    <source>
        <dbReference type="EMBL" id="OZS75103.1"/>
    </source>
</evidence>
<comment type="caution">
    <text evidence="1">The sequence shown here is derived from an EMBL/GenBank/DDBJ whole genome shotgun (WGS) entry which is preliminary data.</text>
</comment>
<dbReference type="GeneID" id="92273956"/>
<sequence length="247" mass="28641">MSTQIMRNSHLTNIPHPIISNLNRLTLDKEVKAELVNQQQKLGRFVDNIKQKKQIDLTGSKIPIRLPTLRHAYSEPSKIHQKNISGALVLNRSNSEPSNLDRVHRTPVKKGVLARTQPNYQINQTPRSLQYIQKAKDDKIAAYQSLSDTTKSFLREKLSYKILVTFKKGLNGKETKQFMVAYEEFRQGVSDKEKEKYQQNKLSGFTPDNRFQFTKTVWIELDKLILIPTKEEITKIVANTKWSHLNR</sequence>
<dbReference type="AlphaFoldDB" id="A0A264VUX0"/>
<gene>
    <name evidence="1" type="ORF">CHI95_08100</name>
</gene>
<dbReference type="RefSeq" id="WP_094961339.1">
    <property type="nucleotide sequence ID" value="NZ_CP058958.1"/>
</dbReference>
<dbReference type="Proteomes" id="UP000216001">
    <property type="component" value="Unassembled WGS sequence"/>
</dbReference>
<reference evidence="1 2" key="1">
    <citation type="submission" date="2017-07" db="EMBL/GenBank/DDBJ databases">
        <title>blaIMP-27 on transferable plasmids in Proteus mirabilis and Providencia rettgeri.</title>
        <authorList>
            <person name="Potter R."/>
        </authorList>
    </citation>
    <scope>NUCLEOTIDE SEQUENCE [LARGE SCALE GENOMIC DNA]</scope>
    <source>
        <strain evidence="1 2">PR1</strain>
    </source>
</reference>
<protein>
    <submittedName>
        <fullName evidence="1">Uncharacterized protein</fullName>
    </submittedName>
</protein>
<proteinExistence type="predicted"/>
<evidence type="ECO:0000313" key="2">
    <source>
        <dbReference type="Proteomes" id="UP000216001"/>
    </source>
</evidence>